<feature type="non-terminal residue" evidence="8">
    <location>
        <position position="1"/>
    </location>
</feature>
<keyword evidence="4 7" id="KW-1133">Transmembrane helix</keyword>
<dbReference type="SUPFAM" id="SSF81338">
    <property type="entry name" value="Aquaporin-like"/>
    <property type="match status" value="1"/>
</dbReference>
<evidence type="ECO:0000256" key="7">
    <source>
        <dbReference type="SAM" id="Phobius"/>
    </source>
</evidence>
<evidence type="ECO:0000256" key="3">
    <source>
        <dbReference type="ARBA" id="ARBA00022692"/>
    </source>
</evidence>
<feature type="transmembrane region" description="Helical" evidence="7">
    <location>
        <begin position="120"/>
        <end position="142"/>
    </location>
</feature>
<dbReference type="RefSeq" id="XP_005647077.1">
    <property type="nucleotide sequence ID" value="XM_005647020.1"/>
</dbReference>
<keyword evidence="9" id="KW-1185">Reference proteome</keyword>
<dbReference type="Pfam" id="PF00230">
    <property type="entry name" value="MIP"/>
    <property type="match status" value="1"/>
</dbReference>
<dbReference type="eggNOG" id="KOG0223">
    <property type="taxonomic scope" value="Eukaryota"/>
</dbReference>
<evidence type="ECO:0000313" key="8">
    <source>
        <dbReference type="EMBL" id="EIE22533.1"/>
    </source>
</evidence>
<evidence type="ECO:0000256" key="2">
    <source>
        <dbReference type="ARBA" id="ARBA00022448"/>
    </source>
</evidence>
<gene>
    <name evidence="8" type="ORF">COCSUDRAFT_16209</name>
</gene>
<dbReference type="PROSITE" id="PS00221">
    <property type="entry name" value="MIP"/>
    <property type="match status" value="1"/>
</dbReference>
<comment type="similarity">
    <text evidence="6">Belongs to the MIP/aquaporin (TC 1.A.8) family.</text>
</comment>
<dbReference type="GeneID" id="17040521"/>
<feature type="transmembrane region" description="Helical" evidence="7">
    <location>
        <begin position="6"/>
        <end position="24"/>
    </location>
</feature>
<dbReference type="InterPro" id="IPR022357">
    <property type="entry name" value="MIP_CS"/>
</dbReference>
<dbReference type="GO" id="GO:0015267">
    <property type="term" value="F:channel activity"/>
    <property type="evidence" value="ECO:0007669"/>
    <property type="project" value="InterPro"/>
</dbReference>
<comment type="caution">
    <text evidence="8">The sequence shown here is derived from an EMBL/GenBank/DDBJ whole genome shotgun (WGS) entry which is preliminary data.</text>
</comment>
<dbReference type="Gene3D" id="1.20.1080.10">
    <property type="entry name" value="Glycerol uptake facilitator protein"/>
    <property type="match status" value="1"/>
</dbReference>
<evidence type="ECO:0000313" key="9">
    <source>
        <dbReference type="Proteomes" id="UP000007264"/>
    </source>
</evidence>
<dbReference type="OrthoDB" id="3222at2759"/>
<dbReference type="STRING" id="574566.I0YVW4"/>
<accession>I0YVW4</accession>
<keyword evidence="3 6" id="KW-0812">Transmembrane</keyword>
<dbReference type="PANTHER" id="PTHR45687">
    <property type="entry name" value="AQUAPORIN OR AQUAGLYCEROPORIN RELATED"/>
    <property type="match status" value="1"/>
</dbReference>
<dbReference type="InterPro" id="IPR023271">
    <property type="entry name" value="Aquaporin-like"/>
</dbReference>
<evidence type="ECO:0000256" key="5">
    <source>
        <dbReference type="ARBA" id="ARBA00023136"/>
    </source>
</evidence>
<protein>
    <submittedName>
        <fullName evidence="8">Aquaporin-like protein</fullName>
    </submittedName>
</protein>
<evidence type="ECO:0000256" key="6">
    <source>
        <dbReference type="RuleBase" id="RU000477"/>
    </source>
</evidence>
<feature type="transmembrane region" description="Helical" evidence="7">
    <location>
        <begin position="45"/>
        <end position="66"/>
    </location>
</feature>
<sequence>LNIAMSFGGAIAVLVYAAASFSGGHLNPAVSVAFWLAGKISALRAVLYIVCQCLGACAGSALVLAIDHNGFKAALGASNRLNTGINPANAWGAETILTCVLVFVVFAATDTQRSATSGHLSVLAPFSIGLAVFLAHLVAVPIDGCSINPARSFGTAAVAHEWTHQWIFW</sequence>
<proteinExistence type="inferred from homology"/>
<dbReference type="PRINTS" id="PR00783">
    <property type="entry name" value="MINTRINSICP"/>
</dbReference>
<organism evidence="8 9">
    <name type="scientific">Coccomyxa subellipsoidea (strain C-169)</name>
    <name type="common">Green microalga</name>
    <dbReference type="NCBI Taxonomy" id="574566"/>
    <lineage>
        <taxon>Eukaryota</taxon>
        <taxon>Viridiplantae</taxon>
        <taxon>Chlorophyta</taxon>
        <taxon>core chlorophytes</taxon>
        <taxon>Trebouxiophyceae</taxon>
        <taxon>Trebouxiophyceae incertae sedis</taxon>
        <taxon>Coccomyxaceae</taxon>
        <taxon>Coccomyxa</taxon>
        <taxon>Coccomyxa subellipsoidea</taxon>
    </lineage>
</organism>
<keyword evidence="5 7" id="KW-0472">Membrane</keyword>
<reference evidence="8 9" key="1">
    <citation type="journal article" date="2012" name="Genome Biol.">
        <title>The genome of the polar eukaryotic microalga coccomyxa subellipsoidea reveals traits of cold adaptation.</title>
        <authorList>
            <person name="Blanc G."/>
            <person name="Agarkova I."/>
            <person name="Grimwood J."/>
            <person name="Kuo A."/>
            <person name="Brueggeman A."/>
            <person name="Dunigan D."/>
            <person name="Gurnon J."/>
            <person name="Ladunga I."/>
            <person name="Lindquist E."/>
            <person name="Lucas S."/>
            <person name="Pangilinan J."/>
            <person name="Proschold T."/>
            <person name="Salamov A."/>
            <person name="Schmutz J."/>
            <person name="Weeks D."/>
            <person name="Yamada T."/>
            <person name="Claverie J.M."/>
            <person name="Grigoriev I."/>
            <person name="Van Etten J."/>
            <person name="Lomsadze A."/>
            <person name="Borodovsky M."/>
        </authorList>
    </citation>
    <scope>NUCLEOTIDE SEQUENCE [LARGE SCALE GENOMIC DNA]</scope>
    <source>
        <strain evidence="8 9">C-169</strain>
    </source>
</reference>
<dbReference type="InterPro" id="IPR034294">
    <property type="entry name" value="Aquaporin_transptr"/>
</dbReference>
<comment type="subcellular location">
    <subcellularLocation>
        <location evidence="1">Membrane</location>
        <topology evidence="1">Multi-pass membrane protein</topology>
    </subcellularLocation>
</comment>
<dbReference type="EMBL" id="AGSI01000009">
    <property type="protein sequence ID" value="EIE22533.1"/>
    <property type="molecule type" value="Genomic_DNA"/>
</dbReference>
<evidence type="ECO:0000256" key="1">
    <source>
        <dbReference type="ARBA" id="ARBA00004141"/>
    </source>
</evidence>
<dbReference type="Proteomes" id="UP000007264">
    <property type="component" value="Unassembled WGS sequence"/>
</dbReference>
<dbReference type="InterPro" id="IPR000425">
    <property type="entry name" value="MIP"/>
</dbReference>
<evidence type="ECO:0000256" key="4">
    <source>
        <dbReference type="ARBA" id="ARBA00022989"/>
    </source>
</evidence>
<dbReference type="AlphaFoldDB" id="I0YVW4"/>
<dbReference type="KEGG" id="csl:COCSUDRAFT_16209"/>
<feature type="transmembrane region" description="Helical" evidence="7">
    <location>
        <begin position="88"/>
        <end position="108"/>
    </location>
</feature>
<dbReference type="GO" id="GO:0016020">
    <property type="term" value="C:membrane"/>
    <property type="evidence" value="ECO:0007669"/>
    <property type="project" value="UniProtKB-SubCell"/>
</dbReference>
<keyword evidence="2 6" id="KW-0813">Transport</keyword>
<name>I0YVW4_COCSC</name>